<sequence>MVGKRLKKACTTRWLFFDSSVQAIFEDYAAVLQTLSQLSEKETAAYGLLKRTKKRFLGTVYILKCILLPLSKLSKNFQAGNIDFSSIGLSIQYTIDTREEISKSKQPLDRVVHLSAKGKGCEDLKHWMKSICYHLWWCASNCGGDKDILEERWISIVNHTVKIHSFEGKFFKQCAHTPFEPEVSDTKQWLVKGSKAHKVLKEVVLDKRLRKDIRQLNNFVIKEI</sequence>
<dbReference type="PANTHER" id="PTHR31751">
    <property type="entry name" value="SI:CH211-108C17.2-RELATED-RELATED"/>
    <property type="match status" value="1"/>
</dbReference>
<proteinExistence type="predicted"/>
<name>A0A6J8BJV6_MYTCO</name>
<gene>
    <name evidence="1" type="ORF">MCOR_18906</name>
</gene>
<dbReference type="AlphaFoldDB" id="A0A6J8BJV6"/>
<organism evidence="1 2">
    <name type="scientific">Mytilus coruscus</name>
    <name type="common">Sea mussel</name>
    <dbReference type="NCBI Taxonomy" id="42192"/>
    <lineage>
        <taxon>Eukaryota</taxon>
        <taxon>Metazoa</taxon>
        <taxon>Spiralia</taxon>
        <taxon>Lophotrochozoa</taxon>
        <taxon>Mollusca</taxon>
        <taxon>Bivalvia</taxon>
        <taxon>Autobranchia</taxon>
        <taxon>Pteriomorphia</taxon>
        <taxon>Mytilida</taxon>
        <taxon>Mytiloidea</taxon>
        <taxon>Mytilidae</taxon>
        <taxon>Mytilinae</taxon>
        <taxon>Mytilus</taxon>
    </lineage>
</organism>
<dbReference type="EMBL" id="CACVKT020003353">
    <property type="protein sequence ID" value="CAC5383134.1"/>
    <property type="molecule type" value="Genomic_DNA"/>
</dbReference>
<dbReference type="Proteomes" id="UP000507470">
    <property type="component" value="Unassembled WGS sequence"/>
</dbReference>
<keyword evidence="2" id="KW-1185">Reference proteome</keyword>
<dbReference type="OrthoDB" id="6053011at2759"/>
<accession>A0A6J8BJV6</accession>
<protein>
    <submittedName>
        <fullName evidence="1">Uncharacterized protein</fullName>
    </submittedName>
</protein>
<dbReference type="PANTHER" id="PTHR31751:SF42">
    <property type="entry name" value="PROTEIN CBG10204"/>
    <property type="match status" value="1"/>
</dbReference>
<evidence type="ECO:0000313" key="2">
    <source>
        <dbReference type="Proteomes" id="UP000507470"/>
    </source>
</evidence>
<evidence type="ECO:0000313" key="1">
    <source>
        <dbReference type="EMBL" id="CAC5383134.1"/>
    </source>
</evidence>
<reference evidence="1 2" key="1">
    <citation type="submission" date="2020-06" db="EMBL/GenBank/DDBJ databases">
        <authorList>
            <person name="Li R."/>
            <person name="Bekaert M."/>
        </authorList>
    </citation>
    <scope>NUCLEOTIDE SEQUENCE [LARGE SCALE GENOMIC DNA]</scope>
    <source>
        <strain evidence="2">wild</strain>
    </source>
</reference>